<gene>
    <name evidence="4" type="ORF">GPZ80_04890</name>
</gene>
<feature type="compositionally biased region" description="Polar residues" evidence="1">
    <location>
        <begin position="375"/>
        <end position="384"/>
    </location>
</feature>
<feature type="region of interest" description="Disordered" evidence="1">
    <location>
        <begin position="67"/>
        <end position="110"/>
    </location>
</feature>
<keyword evidence="2" id="KW-1133">Transmembrane helix</keyword>
<feature type="region of interest" description="Disordered" evidence="1">
    <location>
        <begin position="310"/>
        <end position="386"/>
    </location>
</feature>
<evidence type="ECO:0000256" key="1">
    <source>
        <dbReference type="SAM" id="MobiDB-lite"/>
    </source>
</evidence>
<accession>A0ABR7L1F4</accession>
<dbReference type="Pfam" id="PF18915">
    <property type="entry name" value="DUF5667"/>
    <property type="match status" value="1"/>
</dbReference>
<dbReference type="Proteomes" id="UP000734823">
    <property type="component" value="Unassembled WGS sequence"/>
</dbReference>
<keyword evidence="5" id="KW-1185">Reference proteome</keyword>
<keyword evidence="2" id="KW-0812">Transmembrane</keyword>
<reference evidence="4 5" key="1">
    <citation type="submission" date="2020-06" db="EMBL/GenBank/DDBJ databases">
        <title>Actinokineospora xiongansis sp. nov., isolated from soil of Baiyangdian.</title>
        <authorList>
            <person name="Zhang X."/>
        </authorList>
    </citation>
    <scope>NUCLEOTIDE SEQUENCE [LARGE SCALE GENOMIC DNA]</scope>
    <source>
        <strain evidence="4 5">HBU206404</strain>
    </source>
</reference>
<organism evidence="4 5">
    <name type="scientific">Actinokineospora xionganensis</name>
    <dbReference type="NCBI Taxonomy" id="2684470"/>
    <lineage>
        <taxon>Bacteria</taxon>
        <taxon>Bacillati</taxon>
        <taxon>Actinomycetota</taxon>
        <taxon>Actinomycetes</taxon>
        <taxon>Pseudonocardiales</taxon>
        <taxon>Pseudonocardiaceae</taxon>
        <taxon>Actinokineospora</taxon>
    </lineage>
</organism>
<evidence type="ECO:0000313" key="5">
    <source>
        <dbReference type="Proteomes" id="UP000734823"/>
    </source>
</evidence>
<comment type="caution">
    <text evidence="4">The sequence shown here is derived from an EMBL/GenBank/DDBJ whole genome shotgun (WGS) entry which is preliminary data.</text>
</comment>
<dbReference type="InterPro" id="IPR043725">
    <property type="entry name" value="DUF5667"/>
</dbReference>
<evidence type="ECO:0000259" key="3">
    <source>
        <dbReference type="Pfam" id="PF18915"/>
    </source>
</evidence>
<feature type="region of interest" description="Disordered" evidence="1">
    <location>
        <begin position="1"/>
        <end position="31"/>
    </location>
</feature>
<keyword evidence="2" id="KW-0472">Membrane</keyword>
<sequence length="416" mass="42484">MVESGSGPRSPQGRHERDARAGQSRAELPGFTDDDLAVVDLLSAMTPLTAPSGDARARMRAKVLAGLAEPAPTTHGPRPVRPTRAGRAPRGRSSESAPSIRPESARPGSGARGRFAVAAIAVLALVFSLAGMSLLLARDALPGDTLYAIKRTGEAAALGLTFGDEEKAFKHLQFATARITEIETLTQRYPNPADAPVGGYLSALRDFDNDASAGSRQLIALATGGDGTQLETLRSWADIQGGRLDALGPRLPSAAAISQDASVALLERIEARATALTARMACYQITSGAIDDIGAMPATAACERRADADLLPTPGTQADNDNAPSTDAPNAPSVGTAVPPPPAQPSTPGQPEPGAPPLTTPPPLVTVPPILGGPTNTTPPETITSAAPTVSLPLPLPLPTIAVAPLLPGLPGVQLG</sequence>
<dbReference type="EMBL" id="JABVED010000002">
    <property type="protein sequence ID" value="MBC6446510.1"/>
    <property type="molecule type" value="Genomic_DNA"/>
</dbReference>
<feature type="transmembrane region" description="Helical" evidence="2">
    <location>
        <begin position="115"/>
        <end position="137"/>
    </location>
</feature>
<feature type="compositionally biased region" description="Polar residues" evidence="1">
    <location>
        <begin position="314"/>
        <end position="328"/>
    </location>
</feature>
<evidence type="ECO:0000313" key="4">
    <source>
        <dbReference type="EMBL" id="MBC6446510.1"/>
    </source>
</evidence>
<evidence type="ECO:0000256" key="2">
    <source>
        <dbReference type="SAM" id="Phobius"/>
    </source>
</evidence>
<protein>
    <recommendedName>
        <fullName evidence="3">DUF5667 domain-containing protein</fullName>
    </recommendedName>
</protein>
<feature type="compositionally biased region" description="Pro residues" evidence="1">
    <location>
        <begin position="338"/>
        <end position="366"/>
    </location>
</feature>
<name>A0ABR7L1F4_9PSEU</name>
<proteinExistence type="predicted"/>
<feature type="domain" description="DUF5667" evidence="3">
    <location>
        <begin position="140"/>
        <end position="192"/>
    </location>
</feature>